<gene>
    <name evidence="2" type="ORF">LOC62_01G001497</name>
</gene>
<organism evidence="2 3">
    <name type="scientific">Vanrija pseudolonga</name>
    <dbReference type="NCBI Taxonomy" id="143232"/>
    <lineage>
        <taxon>Eukaryota</taxon>
        <taxon>Fungi</taxon>
        <taxon>Dikarya</taxon>
        <taxon>Basidiomycota</taxon>
        <taxon>Agaricomycotina</taxon>
        <taxon>Tremellomycetes</taxon>
        <taxon>Trichosporonales</taxon>
        <taxon>Trichosporonaceae</taxon>
        <taxon>Vanrija</taxon>
    </lineage>
</organism>
<name>A0AAF0Y486_9TREE</name>
<dbReference type="RefSeq" id="XP_062623976.1">
    <property type="nucleotide sequence ID" value="XM_062767992.1"/>
</dbReference>
<feature type="compositionally biased region" description="Low complexity" evidence="1">
    <location>
        <begin position="212"/>
        <end position="233"/>
    </location>
</feature>
<evidence type="ECO:0000313" key="3">
    <source>
        <dbReference type="Proteomes" id="UP000827549"/>
    </source>
</evidence>
<dbReference type="EMBL" id="CP086714">
    <property type="protein sequence ID" value="WOO77944.1"/>
    <property type="molecule type" value="Genomic_DNA"/>
</dbReference>
<reference evidence="2" key="1">
    <citation type="submission" date="2023-10" db="EMBL/GenBank/DDBJ databases">
        <authorList>
            <person name="Noh H."/>
        </authorList>
    </citation>
    <scope>NUCLEOTIDE SEQUENCE</scope>
    <source>
        <strain evidence="2">DUCC4014</strain>
    </source>
</reference>
<sequence length="266" mass="27099">MARTSSANVGVSASPLSVRAKLGTLSCGVDGGLASTVASLVLPPLHAVAYDACDASVALPHVAAVPALAADTADTALAVLATLRAERHEPSEAHLPVRQLRGLLPASLPLLPLASSSPPPSPSPTAPAPSSETVGMMLGGYAGNAPSPNALSARWRRMTLSSPRAGLYPYAGSVEIEWPESVRRRPYARRGRTASRSASDGMGMGSVRGDGAASSPAPHPPQQSSWSSPIAIARPTRRQRPLGRATCRVATSSGSRAAAAGGERGR</sequence>
<keyword evidence="3" id="KW-1185">Reference proteome</keyword>
<feature type="region of interest" description="Disordered" evidence="1">
    <location>
        <begin position="186"/>
        <end position="266"/>
    </location>
</feature>
<dbReference type="GeneID" id="87804752"/>
<accession>A0AAF0Y486</accession>
<evidence type="ECO:0000313" key="2">
    <source>
        <dbReference type="EMBL" id="WOO77944.1"/>
    </source>
</evidence>
<evidence type="ECO:0000256" key="1">
    <source>
        <dbReference type="SAM" id="MobiDB-lite"/>
    </source>
</evidence>
<dbReference type="AlphaFoldDB" id="A0AAF0Y486"/>
<feature type="compositionally biased region" description="Pro residues" evidence="1">
    <location>
        <begin position="117"/>
        <end position="127"/>
    </location>
</feature>
<protein>
    <submittedName>
        <fullName evidence="2">Uncharacterized protein</fullName>
    </submittedName>
</protein>
<feature type="compositionally biased region" description="Low complexity" evidence="1">
    <location>
        <begin position="252"/>
        <end position="266"/>
    </location>
</feature>
<dbReference type="Proteomes" id="UP000827549">
    <property type="component" value="Chromosome 1"/>
</dbReference>
<feature type="region of interest" description="Disordered" evidence="1">
    <location>
        <begin position="111"/>
        <end position="141"/>
    </location>
</feature>
<proteinExistence type="predicted"/>